<keyword evidence="1" id="KW-0472">Membrane</keyword>
<dbReference type="PANTHER" id="PTHR34220:SF7">
    <property type="entry name" value="SENSOR HISTIDINE KINASE YPDA"/>
    <property type="match status" value="1"/>
</dbReference>
<sequence>MSLLKRFKNSFFLNEAQGYQISITHHIIFWSVYFIFNTLRWGSYYGDYLYSLKANMLGFPIHMILSYFTIYILLPKFIYKKRIIEFTIILLGVIFLMVFLKFELTYFLISHNVWPEGPEETTTFSFDYAVVMMLGEFYVISFVTAIKIIINWMGESKKAARLEKTQLETELRFLRTQISPHFFFNTLNNIYSLSLSKSEKTPETILKLSELMRYLLYETTRNLQSLEKEISCVRNYLDLERIRHGDKLQIDFEITGEPKDKKLPPMLLIPFIENSFKHGANKSSSPVKINISLNIADNILYFRCRNTIPKPEDTRKLELLKPNKPKTGGIGITNVKKRLALGYNNEDYDLDITEENQNFTVDLKLRLE</sequence>
<accession>A0A1M5I7P0</accession>
<dbReference type="OrthoDB" id="9809908at2"/>
<evidence type="ECO:0000313" key="4">
    <source>
        <dbReference type="Proteomes" id="UP000183945"/>
    </source>
</evidence>
<dbReference type="Pfam" id="PF06580">
    <property type="entry name" value="His_kinase"/>
    <property type="match status" value="1"/>
</dbReference>
<dbReference type="GO" id="GO:0016020">
    <property type="term" value="C:membrane"/>
    <property type="evidence" value="ECO:0007669"/>
    <property type="project" value="InterPro"/>
</dbReference>
<keyword evidence="1" id="KW-1133">Transmembrane helix</keyword>
<evidence type="ECO:0000313" key="3">
    <source>
        <dbReference type="EMBL" id="SHG24207.1"/>
    </source>
</evidence>
<reference evidence="4" key="1">
    <citation type="submission" date="2016-11" db="EMBL/GenBank/DDBJ databases">
        <authorList>
            <person name="Varghese N."/>
            <person name="Submissions S."/>
        </authorList>
    </citation>
    <scope>NUCLEOTIDE SEQUENCE [LARGE SCALE GENOMIC DNA]</scope>
    <source>
        <strain evidence="4">DSM 24579</strain>
    </source>
</reference>
<dbReference type="EMBL" id="FQVT01000007">
    <property type="protein sequence ID" value="SHG24207.1"/>
    <property type="molecule type" value="Genomic_DNA"/>
</dbReference>
<feature type="transmembrane region" description="Helical" evidence="1">
    <location>
        <begin position="12"/>
        <end position="36"/>
    </location>
</feature>
<dbReference type="InterPro" id="IPR036890">
    <property type="entry name" value="HATPase_C_sf"/>
</dbReference>
<keyword evidence="1" id="KW-0812">Transmembrane</keyword>
<dbReference type="GO" id="GO:0000155">
    <property type="term" value="F:phosphorelay sensor kinase activity"/>
    <property type="evidence" value="ECO:0007669"/>
    <property type="project" value="InterPro"/>
</dbReference>
<organism evidence="3 4">
    <name type="scientific">Salegentibacter echinorum</name>
    <dbReference type="NCBI Taxonomy" id="1073325"/>
    <lineage>
        <taxon>Bacteria</taxon>
        <taxon>Pseudomonadati</taxon>
        <taxon>Bacteroidota</taxon>
        <taxon>Flavobacteriia</taxon>
        <taxon>Flavobacteriales</taxon>
        <taxon>Flavobacteriaceae</taxon>
        <taxon>Salegentibacter</taxon>
    </lineage>
</organism>
<dbReference type="InterPro" id="IPR010559">
    <property type="entry name" value="Sig_transdc_His_kin_internal"/>
</dbReference>
<dbReference type="STRING" id="1073325.SAMN05444483_10711"/>
<dbReference type="InterPro" id="IPR050640">
    <property type="entry name" value="Bact_2-comp_sensor_kinase"/>
</dbReference>
<proteinExistence type="predicted"/>
<dbReference type="PANTHER" id="PTHR34220">
    <property type="entry name" value="SENSOR HISTIDINE KINASE YPDA"/>
    <property type="match status" value="1"/>
</dbReference>
<protein>
    <submittedName>
        <fullName evidence="3">GHKL domain-containing protein</fullName>
    </submittedName>
</protein>
<keyword evidence="4" id="KW-1185">Reference proteome</keyword>
<dbReference type="Proteomes" id="UP000183945">
    <property type="component" value="Unassembled WGS sequence"/>
</dbReference>
<gene>
    <name evidence="3" type="ORF">SAMN05444483_10711</name>
</gene>
<feature type="transmembrane region" description="Helical" evidence="1">
    <location>
        <begin position="129"/>
        <end position="150"/>
    </location>
</feature>
<evidence type="ECO:0000256" key="1">
    <source>
        <dbReference type="SAM" id="Phobius"/>
    </source>
</evidence>
<feature type="transmembrane region" description="Helical" evidence="1">
    <location>
        <begin position="56"/>
        <end position="74"/>
    </location>
</feature>
<dbReference type="AlphaFoldDB" id="A0A1M5I7P0"/>
<evidence type="ECO:0000259" key="2">
    <source>
        <dbReference type="Pfam" id="PF06580"/>
    </source>
</evidence>
<name>A0A1M5I7P0_SALEC</name>
<dbReference type="Gene3D" id="3.30.565.10">
    <property type="entry name" value="Histidine kinase-like ATPase, C-terminal domain"/>
    <property type="match status" value="1"/>
</dbReference>
<dbReference type="RefSeq" id="WP_072879856.1">
    <property type="nucleotide sequence ID" value="NZ_FQVT01000007.1"/>
</dbReference>
<feature type="transmembrane region" description="Helical" evidence="1">
    <location>
        <begin position="86"/>
        <end position="109"/>
    </location>
</feature>
<feature type="domain" description="Signal transduction histidine kinase internal region" evidence="2">
    <location>
        <begin position="170"/>
        <end position="248"/>
    </location>
</feature>